<reference evidence="5" key="2">
    <citation type="submission" date="2025-09" db="UniProtKB">
        <authorList>
            <consortium name="Ensembl"/>
        </authorList>
    </citation>
    <scope>IDENTIFICATION</scope>
</reference>
<evidence type="ECO:0000256" key="3">
    <source>
        <dbReference type="ARBA" id="ARBA00023134"/>
    </source>
</evidence>
<dbReference type="PANTHER" id="PTHR10903">
    <property type="entry name" value="GTPASE, IMAP FAMILY MEMBER-RELATED"/>
    <property type="match status" value="1"/>
</dbReference>
<organism evidence="5 6">
    <name type="scientific">Maylandia zebra</name>
    <name type="common">zebra mbuna</name>
    <dbReference type="NCBI Taxonomy" id="106582"/>
    <lineage>
        <taxon>Eukaryota</taxon>
        <taxon>Metazoa</taxon>
        <taxon>Chordata</taxon>
        <taxon>Craniata</taxon>
        <taxon>Vertebrata</taxon>
        <taxon>Euteleostomi</taxon>
        <taxon>Actinopterygii</taxon>
        <taxon>Neopterygii</taxon>
        <taxon>Teleostei</taxon>
        <taxon>Neoteleostei</taxon>
        <taxon>Acanthomorphata</taxon>
        <taxon>Ovalentaria</taxon>
        <taxon>Cichlomorphae</taxon>
        <taxon>Cichliformes</taxon>
        <taxon>Cichlidae</taxon>
        <taxon>African cichlids</taxon>
        <taxon>Pseudocrenilabrinae</taxon>
        <taxon>Haplochromini</taxon>
        <taxon>Maylandia</taxon>
        <taxon>Maylandia zebra complex</taxon>
    </lineage>
</organism>
<dbReference type="PROSITE" id="PS51720">
    <property type="entry name" value="G_AIG1"/>
    <property type="match status" value="1"/>
</dbReference>
<dbReference type="Ensembl" id="ENSMZET00005038659.1">
    <property type="protein sequence ID" value="ENSMZEP00005037353.1"/>
    <property type="gene ID" value="ENSMZEG00005027842.1"/>
</dbReference>
<dbReference type="Gene3D" id="3.40.50.300">
    <property type="entry name" value="P-loop containing nucleotide triphosphate hydrolases"/>
    <property type="match status" value="1"/>
</dbReference>
<comment type="similarity">
    <text evidence="1">Belongs to the TRAFAC class TrmE-Era-EngA-EngB-Septin-like GTPase superfamily. AIG1/Toc34/Toc159-like paraseptin GTPase family. IAN subfamily.</text>
</comment>
<dbReference type="InterPro" id="IPR027417">
    <property type="entry name" value="P-loop_NTPase"/>
</dbReference>
<name>A0A3P9DSU6_9CICH</name>
<accession>A0A3P9DSU6</accession>
<evidence type="ECO:0000256" key="2">
    <source>
        <dbReference type="ARBA" id="ARBA00022741"/>
    </source>
</evidence>
<dbReference type="GO" id="GO:0005525">
    <property type="term" value="F:GTP binding"/>
    <property type="evidence" value="ECO:0007669"/>
    <property type="project" value="UniProtKB-KW"/>
</dbReference>
<proteinExistence type="inferred from homology"/>
<evidence type="ECO:0000259" key="4">
    <source>
        <dbReference type="PROSITE" id="PS51720"/>
    </source>
</evidence>
<dbReference type="InterPro" id="IPR006703">
    <property type="entry name" value="G_AIG1"/>
</dbReference>
<dbReference type="AlphaFoldDB" id="A0A3P9DSU6"/>
<feature type="domain" description="AIG1-type G" evidence="4">
    <location>
        <begin position="13"/>
        <end position="177"/>
    </location>
</feature>
<reference evidence="5" key="1">
    <citation type="submission" date="2025-08" db="UniProtKB">
        <authorList>
            <consortium name="Ensembl"/>
        </authorList>
    </citation>
    <scope>IDENTIFICATION</scope>
</reference>
<keyword evidence="6" id="KW-1185">Reference proteome</keyword>
<keyword evidence="2" id="KW-0547">Nucleotide-binding</keyword>
<evidence type="ECO:0000313" key="6">
    <source>
        <dbReference type="Proteomes" id="UP000265160"/>
    </source>
</evidence>
<evidence type="ECO:0000313" key="5">
    <source>
        <dbReference type="Ensembl" id="ENSMZEP00005037353.1"/>
    </source>
</evidence>
<dbReference type="GeneTree" id="ENSGT01120000271858"/>
<evidence type="ECO:0000256" key="1">
    <source>
        <dbReference type="ARBA" id="ARBA00008535"/>
    </source>
</evidence>
<sequence length="177" mass="19192">VCLCAPFPCSCPIDPLRIVLIGKTGSGKSSTGNAILGRKVFEAKAIQMSLTKHCQKAHAEVDGRPVAVVDTPGLFDSTLSHDEMMKCISLLAPGPHVFLLVLNIGRLTDEEKKTLKLIKEGFGPNSENITPNRLGVLESQPITSRQLAAEENHSSCLFGSQRRRSHFSPLFSLIFPA</sequence>
<dbReference type="InterPro" id="IPR045058">
    <property type="entry name" value="GIMA/IAN/Toc"/>
</dbReference>
<dbReference type="Pfam" id="PF04548">
    <property type="entry name" value="AIG1"/>
    <property type="match status" value="1"/>
</dbReference>
<keyword evidence="3" id="KW-0342">GTP-binding</keyword>
<dbReference type="PANTHER" id="PTHR10903:SF188">
    <property type="entry name" value="GTPASE IMAP FAMILY MEMBER 2-LIKE-RELATED"/>
    <property type="match status" value="1"/>
</dbReference>
<protein>
    <recommendedName>
        <fullName evidence="4">AIG1-type G domain-containing protein</fullName>
    </recommendedName>
</protein>
<dbReference type="Proteomes" id="UP000265160">
    <property type="component" value="Unplaced"/>
</dbReference>
<dbReference type="SUPFAM" id="SSF52540">
    <property type="entry name" value="P-loop containing nucleoside triphosphate hydrolases"/>
    <property type="match status" value="1"/>
</dbReference>